<comment type="caution">
    <text evidence="7">The sequence shown here is derived from an EMBL/GenBank/DDBJ whole genome shotgun (WGS) entry which is preliminary data.</text>
</comment>
<dbReference type="Gene3D" id="1.10.150.170">
    <property type="entry name" value="Putative methyltransferase TM0872, insert domain"/>
    <property type="match status" value="1"/>
</dbReference>
<keyword evidence="2 6" id="KW-0698">rRNA processing</keyword>
<feature type="binding site" evidence="6">
    <location>
        <position position="79"/>
    </location>
    <ligand>
        <name>S-adenosyl-L-methionine</name>
        <dbReference type="ChEBI" id="CHEBI:59789"/>
    </ligand>
</feature>
<dbReference type="RefSeq" id="WP_245968290.1">
    <property type="nucleotide sequence ID" value="NZ_QXDC01000002.1"/>
</dbReference>
<dbReference type="InterPro" id="IPR023397">
    <property type="entry name" value="SAM-dep_MeTrfase_MraW_recog"/>
</dbReference>
<dbReference type="Pfam" id="PF01795">
    <property type="entry name" value="Methyltransf_5"/>
    <property type="match status" value="1"/>
</dbReference>
<dbReference type="SUPFAM" id="SSF81799">
    <property type="entry name" value="Putative methyltransferase TM0872, insert domain"/>
    <property type="match status" value="1"/>
</dbReference>
<proteinExistence type="inferred from homology"/>
<comment type="function">
    <text evidence="6">Specifically methylates the N4 position of cytidine in position 1402 (C1402) of 16S rRNA.</text>
</comment>
<dbReference type="Proteomes" id="UP000266568">
    <property type="component" value="Unassembled WGS sequence"/>
</dbReference>
<dbReference type="GO" id="GO:0070475">
    <property type="term" value="P:rRNA base methylation"/>
    <property type="evidence" value="ECO:0007669"/>
    <property type="project" value="UniProtKB-UniRule"/>
</dbReference>
<sequence length="315" mass="33724">MTALAPHIPVLLDEVVDALAIAPGERHVDATFGAGGYTRAMLAAGATVIAFDRDPDAIAEGRALVAESGDRLILVEAPFSALDHEIEARDLAPVDGVTMDIGVSSMQLDRADRGFSFQADGPLDMRMSQDGPTAADFVNTADEAEIADVLYLYGEERQSRRVARAIVAARPITRTAALAGVVRKALGHKPHDKKDPATRTFQAIRIHLNRELEELADGLAAAERVLKPGGRLAVVTFHSLEDRLVKRFLRIRSGAAPGGSRHLPQTQAAPAPSFERVGRAVRASDGEIERNPRARSATLRVARRTANAAWTGEAA</sequence>
<keyword evidence="4 6" id="KW-0808">Transferase</keyword>
<evidence type="ECO:0000256" key="3">
    <source>
        <dbReference type="ARBA" id="ARBA00022603"/>
    </source>
</evidence>
<evidence type="ECO:0000256" key="1">
    <source>
        <dbReference type="ARBA" id="ARBA00010396"/>
    </source>
</evidence>
<dbReference type="GO" id="GO:0005737">
    <property type="term" value="C:cytoplasm"/>
    <property type="evidence" value="ECO:0007669"/>
    <property type="project" value="UniProtKB-SubCell"/>
</dbReference>
<keyword evidence="5 6" id="KW-0949">S-adenosyl-L-methionine</keyword>
<dbReference type="EC" id="2.1.1.199" evidence="6"/>
<dbReference type="GO" id="GO:0071424">
    <property type="term" value="F:rRNA (cytosine-N4-)-methyltransferase activity"/>
    <property type="evidence" value="ECO:0007669"/>
    <property type="project" value="UniProtKB-UniRule"/>
</dbReference>
<dbReference type="SUPFAM" id="SSF53335">
    <property type="entry name" value="S-adenosyl-L-methionine-dependent methyltransferases"/>
    <property type="match status" value="1"/>
</dbReference>
<feature type="binding site" evidence="6">
    <location>
        <position position="100"/>
    </location>
    <ligand>
        <name>S-adenosyl-L-methionine</name>
        <dbReference type="ChEBI" id="CHEBI:59789"/>
    </ligand>
</feature>
<keyword evidence="8" id="KW-1185">Reference proteome</keyword>
<gene>
    <name evidence="6" type="primary">rsmH</name>
    <name evidence="7" type="ORF">DFR49_1635</name>
</gene>
<evidence type="ECO:0000256" key="6">
    <source>
        <dbReference type="HAMAP-Rule" id="MF_01007"/>
    </source>
</evidence>
<feature type="binding site" evidence="6">
    <location>
        <begin position="35"/>
        <end position="37"/>
    </location>
    <ligand>
        <name>S-adenosyl-L-methionine</name>
        <dbReference type="ChEBI" id="CHEBI:59789"/>
    </ligand>
</feature>
<feature type="binding site" evidence="6">
    <location>
        <position position="52"/>
    </location>
    <ligand>
        <name>S-adenosyl-L-methionine</name>
        <dbReference type="ChEBI" id="CHEBI:59789"/>
    </ligand>
</feature>
<dbReference type="Gene3D" id="3.40.50.150">
    <property type="entry name" value="Vaccinia Virus protein VP39"/>
    <property type="match status" value="1"/>
</dbReference>
<dbReference type="PANTHER" id="PTHR11265:SF0">
    <property type="entry name" value="12S RRNA N4-METHYLCYTIDINE METHYLTRANSFERASE"/>
    <property type="match status" value="1"/>
</dbReference>
<keyword evidence="6" id="KW-0963">Cytoplasm</keyword>
<dbReference type="HAMAP" id="MF_01007">
    <property type="entry name" value="16SrRNA_methyltr_H"/>
    <property type="match status" value="1"/>
</dbReference>
<keyword evidence="3 6" id="KW-0489">Methyltransferase</keyword>
<dbReference type="PIRSF" id="PIRSF004486">
    <property type="entry name" value="MraW"/>
    <property type="match status" value="1"/>
</dbReference>
<evidence type="ECO:0000256" key="4">
    <source>
        <dbReference type="ARBA" id="ARBA00022679"/>
    </source>
</evidence>
<dbReference type="EMBL" id="QXDC01000002">
    <property type="protein sequence ID" value="RIA47070.1"/>
    <property type="molecule type" value="Genomic_DNA"/>
</dbReference>
<evidence type="ECO:0000313" key="7">
    <source>
        <dbReference type="EMBL" id="RIA47070.1"/>
    </source>
</evidence>
<dbReference type="InterPro" id="IPR029063">
    <property type="entry name" value="SAM-dependent_MTases_sf"/>
</dbReference>
<dbReference type="InterPro" id="IPR002903">
    <property type="entry name" value="RsmH"/>
</dbReference>
<comment type="similarity">
    <text evidence="1 6">Belongs to the methyltransferase superfamily. RsmH family.</text>
</comment>
<name>A0A397PBY7_9SPHN</name>
<comment type="subcellular location">
    <subcellularLocation>
        <location evidence="6">Cytoplasm</location>
    </subcellularLocation>
</comment>
<dbReference type="AlphaFoldDB" id="A0A397PBY7"/>
<evidence type="ECO:0000256" key="2">
    <source>
        <dbReference type="ARBA" id="ARBA00022552"/>
    </source>
</evidence>
<protein>
    <recommendedName>
        <fullName evidence="6">Ribosomal RNA small subunit methyltransferase H</fullName>
        <ecNumber evidence="6">2.1.1.199</ecNumber>
    </recommendedName>
    <alternativeName>
        <fullName evidence="6">16S rRNA m(4)C1402 methyltransferase</fullName>
    </alternativeName>
    <alternativeName>
        <fullName evidence="6">rRNA (cytosine-N(4)-)-methyltransferase RsmH</fullName>
    </alternativeName>
</protein>
<evidence type="ECO:0000256" key="5">
    <source>
        <dbReference type="ARBA" id="ARBA00022691"/>
    </source>
</evidence>
<dbReference type="PANTHER" id="PTHR11265">
    <property type="entry name" value="S-ADENOSYL-METHYLTRANSFERASE MRAW"/>
    <property type="match status" value="1"/>
</dbReference>
<evidence type="ECO:0000313" key="8">
    <source>
        <dbReference type="Proteomes" id="UP000266568"/>
    </source>
</evidence>
<feature type="binding site" evidence="6">
    <location>
        <position position="107"/>
    </location>
    <ligand>
        <name>S-adenosyl-L-methionine</name>
        <dbReference type="ChEBI" id="CHEBI:59789"/>
    </ligand>
</feature>
<reference evidence="7 8" key="1">
    <citation type="submission" date="2018-08" db="EMBL/GenBank/DDBJ databases">
        <title>Genomic Encyclopedia of Type Strains, Phase IV (KMG-IV): sequencing the most valuable type-strain genomes for metagenomic binning, comparative biology and taxonomic classification.</title>
        <authorList>
            <person name="Goeker M."/>
        </authorList>
    </citation>
    <scope>NUCLEOTIDE SEQUENCE [LARGE SCALE GENOMIC DNA]</scope>
    <source>
        <strain evidence="7 8">DSM 25527</strain>
    </source>
</reference>
<comment type="catalytic activity">
    <reaction evidence="6">
        <text>cytidine(1402) in 16S rRNA + S-adenosyl-L-methionine = N(4)-methylcytidine(1402) in 16S rRNA + S-adenosyl-L-homocysteine + H(+)</text>
        <dbReference type="Rhea" id="RHEA:42928"/>
        <dbReference type="Rhea" id="RHEA-COMP:10286"/>
        <dbReference type="Rhea" id="RHEA-COMP:10287"/>
        <dbReference type="ChEBI" id="CHEBI:15378"/>
        <dbReference type="ChEBI" id="CHEBI:57856"/>
        <dbReference type="ChEBI" id="CHEBI:59789"/>
        <dbReference type="ChEBI" id="CHEBI:74506"/>
        <dbReference type="ChEBI" id="CHEBI:82748"/>
        <dbReference type="EC" id="2.1.1.199"/>
    </reaction>
</comment>
<accession>A0A397PBY7</accession>
<dbReference type="NCBIfam" id="TIGR00006">
    <property type="entry name" value="16S rRNA (cytosine(1402)-N(4))-methyltransferase RsmH"/>
    <property type="match status" value="1"/>
</dbReference>
<organism evidence="7 8">
    <name type="scientific">Hephaestia caeni</name>
    <dbReference type="NCBI Taxonomy" id="645617"/>
    <lineage>
        <taxon>Bacteria</taxon>
        <taxon>Pseudomonadati</taxon>
        <taxon>Pseudomonadota</taxon>
        <taxon>Alphaproteobacteria</taxon>
        <taxon>Sphingomonadales</taxon>
        <taxon>Sphingomonadaceae</taxon>
        <taxon>Hephaestia</taxon>
    </lineage>
</organism>